<sequence length="183" mass="20814">MGFWKNLFSSSESASVPQTADFEEDVAVGLGDPLSPTFRKPASGNARIFFSCDRDIDLYELEELCNAVGWSRRPLRKVKKAIQHSFLVVSMWEMRGSQRRLVGFARATSDHAFNATLWDVVVHPDYQGKGMGKALMKYIIKKLRSEDISNITLFADPQVVDFYRNLGFMSDPEGIKGMFWYPD</sequence>
<dbReference type="InterPro" id="IPR016181">
    <property type="entry name" value="Acyl_CoA_acyltransferase"/>
</dbReference>
<evidence type="ECO:0000256" key="2">
    <source>
        <dbReference type="ARBA" id="ARBA00023315"/>
    </source>
</evidence>
<dbReference type="PANTHER" id="PTHR43626">
    <property type="entry name" value="ACYL-COA N-ACYLTRANSFERASE"/>
    <property type="match status" value="1"/>
</dbReference>
<evidence type="ECO:0000313" key="4">
    <source>
        <dbReference type="EMBL" id="NQE34611.1"/>
    </source>
</evidence>
<proteinExistence type="predicted"/>
<name>A0ABX2CWE3_9CYAN</name>
<dbReference type="PROSITE" id="PS51186">
    <property type="entry name" value="GNAT"/>
    <property type="match status" value="1"/>
</dbReference>
<comment type="caution">
    <text evidence="4">The sequence shown here is derived from an EMBL/GenBank/DDBJ whole genome shotgun (WGS) entry which is preliminary data.</text>
</comment>
<evidence type="ECO:0000313" key="5">
    <source>
        <dbReference type="Proteomes" id="UP000702425"/>
    </source>
</evidence>
<feature type="domain" description="N-acetyltransferase" evidence="3">
    <location>
        <begin position="48"/>
        <end position="183"/>
    </location>
</feature>
<organism evidence="4 5">
    <name type="scientific">Microcoleus asticus IPMA8</name>
    <dbReference type="NCBI Taxonomy" id="2563858"/>
    <lineage>
        <taxon>Bacteria</taxon>
        <taxon>Bacillati</taxon>
        <taxon>Cyanobacteriota</taxon>
        <taxon>Cyanophyceae</taxon>
        <taxon>Oscillatoriophycideae</taxon>
        <taxon>Oscillatoriales</taxon>
        <taxon>Microcoleaceae</taxon>
        <taxon>Microcoleus</taxon>
        <taxon>Microcoleus asticus</taxon>
    </lineage>
</organism>
<dbReference type="EMBL" id="SRRZ01000035">
    <property type="protein sequence ID" value="NQE34611.1"/>
    <property type="molecule type" value="Genomic_DNA"/>
</dbReference>
<dbReference type="InterPro" id="IPR000182">
    <property type="entry name" value="GNAT_dom"/>
</dbReference>
<gene>
    <name evidence="4" type="ORF">E5S67_02338</name>
</gene>
<dbReference type="CDD" id="cd04301">
    <property type="entry name" value="NAT_SF"/>
    <property type="match status" value="1"/>
</dbReference>
<dbReference type="Proteomes" id="UP000702425">
    <property type="component" value="Unassembled WGS sequence"/>
</dbReference>
<evidence type="ECO:0000256" key="1">
    <source>
        <dbReference type="ARBA" id="ARBA00022679"/>
    </source>
</evidence>
<dbReference type="InterPro" id="IPR045039">
    <property type="entry name" value="NSI-like"/>
</dbReference>
<evidence type="ECO:0000259" key="3">
    <source>
        <dbReference type="PROSITE" id="PS51186"/>
    </source>
</evidence>
<reference evidence="4 5" key="1">
    <citation type="journal article" date="2020" name="Sci. Rep.">
        <title>A novel cyanobacterial geosmin producer, revising GeoA distribution and dispersion patterns in Bacteria.</title>
        <authorList>
            <person name="Churro C."/>
            <person name="Semedo-Aguiar A.P."/>
            <person name="Silva A.D."/>
            <person name="Pereira-Leal J.B."/>
            <person name="Leite R.B."/>
        </authorList>
    </citation>
    <scope>NUCLEOTIDE SEQUENCE [LARGE SCALE GENOMIC DNA]</scope>
    <source>
        <strain evidence="4 5">IPMA8</strain>
    </source>
</reference>
<dbReference type="PANTHER" id="PTHR43626:SF4">
    <property type="entry name" value="GCN5-RELATED N-ACETYLTRANSFERASE 2, CHLOROPLASTIC"/>
    <property type="match status" value="1"/>
</dbReference>
<dbReference type="Pfam" id="PF00583">
    <property type="entry name" value="Acetyltransf_1"/>
    <property type="match status" value="1"/>
</dbReference>
<dbReference type="Gene3D" id="3.40.630.30">
    <property type="match status" value="1"/>
</dbReference>
<dbReference type="SUPFAM" id="SSF55729">
    <property type="entry name" value="Acyl-CoA N-acyltransferases (Nat)"/>
    <property type="match status" value="1"/>
</dbReference>
<dbReference type="RefSeq" id="WP_172187348.1">
    <property type="nucleotide sequence ID" value="NZ_CAWPPK010000247.1"/>
</dbReference>
<protein>
    <recommendedName>
        <fullName evidence="3">N-acetyltransferase domain-containing protein</fullName>
    </recommendedName>
</protein>
<keyword evidence="2" id="KW-0012">Acyltransferase</keyword>
<accession>A0ABX2CWE3</accession>
<keyword evidence="1" id="KW-0808">Transferase</keyword>
<keyword evidence="5" id="KW-1185">Reference proteome</keyword>